<proteinExistence type="inferred from homology"/>
<evidence type="ECO:0000256" key="3">
    <source>
        <dbReference type="ARBA" id="ARBA00022737"/>
    </source>
</evidence>
<evidence type="ECO:0000313" key="8">
    <source>
        <dbReference type="Proteomes" id="UP000539953"/>
    </source>
</evidence>
<reference evidence="7 8" key="1">
    <citation type="submission" date="2020-08" db="EMBL/GenBank/DDBJ databases">
        <title>Genomic Encyclopedia of Type Strains, Phase IV (KMG-IV): sequencing the most valuable type-strain genomes for metagenomic binning, comparative biology and taxonomic classification.</title>
        <authorList>
            <person name="Goeker M."/>
        </authorList>
    </citation>
    <scope>NUCLEOTIDE SEQUENCE [LARGE SCALE GENOMIC DNA]</scope>
    <source>
        <strain evidence="7 8">DSM 25799</strain>
    </source>
</reference>
<evidence type="ECO:0000313" key="7">
    <source>
        <dbReference type="EMBL" id="MBB5182134.1"/>
    </source>
</evidence>
<dbReference type="InterPro" id="IPR039369">
    <property type="entry name" value="LacA-like"/>
</dbReference>
<dbReference type="SMART" id="SM01266">
    <property type="entry name" value="Mac"/>
    <property type="match status" value="1"/>
</dbReference>
<keyword evidence="2 5" id="KW-0808">Transferase</keyword>
<dbReference type="PANTHER" id="PTHR43017">
    <property type="entry name" value="GALACTOSIDE O-ACETYLTRANSFERASE"/>
    <property type="match status" value="1"/>
</dbReference>
<evidence type="ECO:0000256" key="2">
    <source>
        <dbReference type="ARBA" id="ARBA00022679"/>
    </source>
</evidence>
<dbReference type="GO" id="GO:0008870">
    <property type="term" value="F:galactoside O-acetyltransferase activity"/>
    <property type="evidence" value="ECO:0007669"/>
    <property type="project" value="TreeGrafter"/>
</dbReference>
<sequence length="194" mass="21284">MTEWEKAQAGYLYNANNDEEILRRRMRCKDLCYDFNHCRPSDTDKQNELLHQIFGEIKGTITVVAPFYADYGSNISVGQNFFANHNVNILDGAKVTFGDNVCIAPNCVFSTTGHAIDAQQRADGLEISQPIQIGDNVWIRTNVSVLPGVTIGNNSIIGAGSVVTKDIPADVIAAGDPCRVIRPITPADKNKYPI</sequence>
<dbReference type="CDD" id="cd03357">
    <property type="entry name" value="LbH_MAT_GAT"/>
    <property type="match status" value="1"/>
</dbReference>
<dbReference type="FunFam" id="2.160.10.10:FF:000025">
    <property type="entry name" value="Hexapeptide-repeat containing-acetyltransferase"/>
    <property type="match status" value="1"/>
</dbReference>
<name>A0A7W8CXB7_9FIRM</name>
<keyword evidence="8" id="KW-1185">Reference proteome</keyword>
<evidence type="ECO:0000259" key="6">
    <source>
        <dbReference type="SMART" id="SM01266"/>
    </source>
</evidence>
<protein>
    <recommendedName>
        <fullName evidence="5">Acetyltransferase</fullName>
        <ecNumber evidence="5">2.3.1.-</ecNumber>
    </recommendedName>
</protein>
<keyword evidence="3" id="KW-0677">Repeat</keyword>
<dbReference type="SUPFAM" id="SSF51161">
    <property type="entry name" value="Trimeric LpxA-like enzymes"/>
    <property type="match status" value="1"/>
</dbReference>
<gene>
    <name evidence="7" type="ORF">HNQ47_000137</name>
</gene>
<organism evidence="7 8">
    <name type="scientific">Catenisphaera adipataccumulans</name>
    <dbReference type="NCBI Taxonomy" id="700500"/>
    <lineage>
        <taxon>Bacteria</taxon>
        <taxon>Bacillati</taxon>
        <taxon>Bacillota</taxon>
        <taxon>Erysipelotrichia</taxon>
        <taxon>Erysipelotrichales</taxon>
        <taxon>Erysipelotrichaceae</taxon>
        <taxon>Catenisphaera</taxon>
    </lineage>
</organism>
<dbReference type="InterPro" id="IPR024688">
    <property type="entry name" value="Mac_dom"/>
</dbReference>
<comment type="similarity">
    <text evidence="1 5">Belongs to the transferase hexapeptide repeat family.</text>
</comment>
<evidence type="ECO:0000256" key="1">
    <source>
        <dbReference type="ARBA" id="ARBA00007274"/>
    </source>
</evidence>
<keyword evidence="4 5" id="KW-0012">Acyltransferase</keyword>
<dbReference type="AlphaFoldDB" id="A0A7W8CXB7"/>
<dbReference type="InterPro" id="IPR001451">
    <property type="entry name" value="Hexapep"/>
</dbReference>
<feature type="domain" description="Maltose/galactoside acetyltransferase" evidence="6">
    <location>
        <begin position="4"/>
        <end position="59"/>
    </location>
</feature>
<evidence type="ECO:0000256" key="5">
    <source>
        <dbReference type="RuleBase" id="RU367021"/>
    </source>
</evidence>
<dbReference type="EMBL" id="JACHHK010000001">
    <property type="protein sequence ID" value="MBB5182134.1"/>
    <property type="molecule type" value="Genomic_DNA"/>
</dbReference>
<dbReference type="PANTHER" id="PTHR43017:SF1">
    <property type="entry name" value="ACETYLTRANSFERASE YJL218W-RELATED"/>
    <property type="match status" value="1"/>
</dbReference>
<dbReference type="InterPro" id="IPR011004">
    <property type="entry name" value="Trimer_LpxA-like_sf"/>
</dbReference>
<dbReference type="EC" id="2.3.1.-" evidence="5"/>
<dbReference type="Pfam" id="PF12464">
    <property type="entry name" value="Mac"/>
    <property type="match status" value="1"/>
</dbReference>
<dbReference type="Pfam" id="PF00132">
    <property type="entry name" value="Hexapep"/>
    <property type="match status" value="1"/>
</dbReference>
<comment type="caution">
    <text evidence="7">The sequence shown here is derived from an EMBL/GenBank/DDBJ whole genome shotgun (WGS) entry which is preliminary data.</text>
</comment>
<dbReference type="Proteomes" id="UP000539953">
    <property type="component" value="Unassembled WGS sequence"/>
</dbReference>
<dbReference type="Gene3D" id="2.160.10.10">
    <property type="entry name" value="Hexapeptide repeat proteins"/>
    <property type="match status" value="1"/>
</dbReference>
<accession>A0A7W8CXB7</accession>
<evidence type="ECO:0000256" key="4">
    <source>
        <dbReference type="ARBA" id="ARBA00023315"/>
    </source>
</evidence>
<dbReference type="RefSeq" id="WP_183326587.1">
    <property type="nucleotide sequence ID" value="NZ_JACHHK010000001.1"/>
</dbReference>